<comment type="caution">
    <text evidence="3">The sequence shown here is derived from an EMBL/GenBank/DDBJ whole genome shotgun (WGS) entry which is preliminary data.</text>
</comment>
<dbReference type="Gene3D" id="3.20.20.150">
    <property type="entry name" value="Divalent-metal-dependent TIM barrel enzymes"/>
    <property type="match status" value="1"/>
</dbReference>
<dbReference type="SUPFAM" id="SSF51658">
    <property type="entry name" value="Xylose isomerase-like"/>
    <property type="match status" value="1"/>
</dbReference>
<gene>
    <name evidence="3" type="ORF">C471_07516</name>
</gene>
<dbReference type="InterPro" id="IPR013022">
    <property type="entry name" value="Xyl_isomerase-like_TIM-brl"/>
</dbReference>
<feature type="domain" description="Xylose isomerase-like TIM barrel" evidence="2">
    <location>
        <begin position="51"/>
        <end position="266"/>
    </location>
</feature>
<dbReference type="GO" id="GO:0016853">
    <property type="term" value="F:isomerase activity"/>
    <property type="evidence" value="ECO:0007669"/>
    <property type="project" value="UniProtKB-KW"/>
</dbReference>
<dbReference type="eggNOG" id="arCOG01902">
    <property type="taxonomic scope" value="Archaea"/>
</dbReference>
<evidence type="ECO:0000256" key="1">
    <source>
        <dbReference type="SAM" id="MobiDB-lite"/>
    </source>
</evidence>
<dbReference type="STRING" id="1227484.C471_07516"/>
<keyword evidence="4" id="KW-1185">Reference proteome</keyword>
<dbReference type="Proteomes" id="UP000011514">
    <property type="component" value="Unassembled WGS sequence"/>
</dbReference>
<evidence type="ECO:0000259" key="2">
    <source>
        <dbReference type="Pfam" id="PF01261"/>
    </source>
</evidence>
<dbReference type="EMBL" id="AOJE01000023">
    <property type="protein sequence ID" value="ELZ40706.1"/>
    <property type="molecule type" value="Genomic_DNA"/>
</dbReference>
<sequence length="300" mass="32063">MATTFSAGAASGQTDSWGSQAAAAGETSDDIPTSTQFYSYRDTGLSPAELVREAADAGYDAFETYRVGAGTNVNPILQAANDTGLEMSSAHISLSEVENNTQAMIDTFSQFGDPILIDPGVAPDGGWGNESAVIDLAERFNAAADMLSDTELALGHHNHDAEFAQIGDTTGYDVFAENLDDQVQIQLDVGWTLVGGTDPIRFIADNPENVRTLHMKNMTVNPEAFTEFHEGDVNMRAVANTIRNAGEPEYLVFEHDAPEDPLESLQLGAEGLEKVNQPWHPGGICAIDADIHPAKLHTPA</sequence>
<organism evidence="3 4">
    <name type="scientific">Halorubrum saccharovorum DSM 1137</name>
    <dbReference type="NCBI Taxonomy" id="1227484"/>
    <lineage>
        <taxon>Archaea</taxon>
        <taxon>Methanobacteriati</taxon>
        <taxon>Methanobacteriota</taxon>
        <taxon>Stenosarchaea group</taxon>
        <taxon>Halobacteria</taxon>
        <taxon>Halobacteriales</taxon>
        <taxon>Haloferacaceae</taxon>
        <taxon>Halorubrum</taxon>
    </lineage>
</organism>
<accession>M0DYY1</accession>
<keyword evidence="3" id="KW-0413">Isomerase</keyword>
<evidence type="ECO:0000313" key="3">
    <source>
        <dbReference type="EMBL" id="ELZ40706.1"/>
    </source>
</evidence>
<dbReference type="PATRIC" id="fig|1227484.4.peg.1525"/>
<protein>
    <submittedName>
        <fullName evidence="3">Xylose isomerase</fullName>
    </submittedName>
</protein>
<evidence type="ECO:0000313" key="4">
    <source>
        <dbReference type="Proteomes" id="UP000011514"/>
    </source>
</evidence>
<name>M0DYY1_9EURY</name>
<proteinExistence type="predicted"/>
<reference evidence="3 4" key="1">
    <citation type="journal article" date="2014" name="PLoS Genet.">
        <title>Phylogenetically driven sequencing of extremely halophilic archaea reveals strategies for static and dynamic osmo-response.</title>
        <authorList>
            <person name="Becker E.A."/>
            <person name="Seitzer P.M."/>
            <person name="Tritt A."/>
            <person name="Larsen D."/>
            <person name="Krusor M."/>
            <person name="Yao A.I."/>
            <person name="Wu D."/>
            <person name="Madern D."/>
            <person name="Eisen J.A."/>
            <person name="Darling A.E."/>
            <person name="Facciotti M.T."/>
        </authorList>
    </citation>
    <scope>NUCLEOTIDE SEQUENCE [LARGE SCALE GENOMIC DNA]</scope>
    <source>
        <strain evidence="3 4">DSM 1137</strain>
    </source>
</reference>
<dbReference type="InterPro" id="IPR050312">
    <property type="entry name" value="IolE/XylAMocC-like"/>
</dbReference>
<dbReference type="Pfam" id="PF01261">
    <property type="entry name" value="AP_endonuc_2"/>
    <property type="match status" value="1"/>
</dbReference>
<dbReference type="InterPro" id="IPR036237">
    <property type="entry name" value="Xyl_isomerase-like_sf"/>
</dbReference>
<dbReference type="PANTHER" id="PTHR12110:SF41">
    <property type="entry name" value="INOSOSE DEHYDRATASE"/>
    <property type="match status" value="1"/>
</dbReference>
<dbReference type="AlphaFoldDB" id="M0DYY1"/>
<dbReference type="PANTHER" id="PTHR12110">
    <property type="entry name" value="HYDROXYPYRUVATE ISOMERASE"/>
    <property type="match status" value="1"/>
</dbReference>
<feature type="region of interest" description="Disordered" evidence="1">
    <location>
        <begin position="1"/>
        <end position="35"/>
    </location>
</feature>
<feature type="compositionally biased region" description="Polar residues" evidence="1">
    <location>
        <begin position="1"/>
        <end position="19"/>
    </location>
</feature>